<dbReference type="InterPro" id="IPR036979">
    <property type="entry name" value="CM_dom_sf"/>
</dbReference>
<keyword evidence="2" id="KW-0413">Isomerase</keyword>
<dbReference type="EC" id="5.4.99.5" evidence="1"/>
<reference evidence="4 5" key="1">
    <citation type="submission" date="2018-08" db="EMBL/GenBank/DDBJ databases">
        <title>Complete genome of the Arcobacter suis type strain LMG 26152.</title>
        <authorList>
            <person name="Miller W.G."/>
            <person name="Yee E."/>
            <person name="Bono J.L."/>
        </authorList>
    </citation>
    <scope>NUCLEOTIDE SEQUENCE [LARGE SCALE GENOMIC DNA]</scope>
    <source>
        <strain evidence="4 5">CECT 7833</strain>
    </source>
</reference>
<dbReference type="GO" id="GO:0046417">
    <property type="term" value="P:chorismate metabolic process"/>
    <property type="evidence" value="ECO:0007669"/>
    <property type="project" value="InterPro"/>
</dbReference>
<dbReference type="PANTHER" id="PTHR38041:SF1">
    <property type="entry name" value="CHORISMATE MUTASE"/>
    <property type="match status" value="1"/>
</dbReference>
<organism evidence="4 5">
    <name type="scientific">Arcobacter suis CECT 7833</name>
    <dbReference type="NCBI Taxonomy" id="663365"/>
    <lineage>
        <taxon>Bacteria</taxon>
        <taxon>Pseudomonadati</taxon>
        <taxon>Campylobacterota</taxon>
        <taxon>Epsilonproteobacteria</taxon>
        <taxon>Campylobacterales</taxon>
        <taxon>Arcobacteraceae</taxon>
        <taxon>Arcobacter</taxon>
    </lineage>
</organism>
<feature type="domain" description="Chorismate mutase" evidence="3">
    <location>
        <begin position="1"/>
        <end position="91"/>
    </location>
</feature>
<dbReference type="InterPro" id="IPR051331">
    <property type="entry name" value="Chorismate_mutase-related"/>
</dbReference>
<dbReference type="InterPro" id="IPR002701">
    <property type="entry name" value="CM_II_prokaryot"/>
</dbReference>
<dbReference type="Pfam" id="PF01817">
    <property type="entry name" value="CM_2"/>
    <property type="match status" value="1"/>
</dbReference>
<dbReference type="GO" id="GO:0009697">
    <property type="term" value="P:salicylic acid biosynthetic process"/>
    <property type="evidence" value="ECO:0007669"/>
    <property type="project" value="TreeGrafter"/>
</dbReference>
<evidence type="ECO:0000313" key="5">
    <source>
        <dbReference type="Proteomes" id="UP000263040"/>
    </source>
</evidence>
<sequence>MIKCNSIDEVRNNINNIDEQIVKLIALRGYFVNQAAKFKKDSDDVKAPTRVEEVINKVKDLAKSTGANEEVIENVYRSMINSFIKLEMKEFEKLK</sequence>
<dbReference type="Proteomes" id="UP000263040">
    <property type="component" value="Chromosome"/>
</dbReference>
<dbReference type="SMART" id="SM00830">
    <property type="entry name" value="CM_2"/>
    <property type="match status" value="1"/>
</dbReference>
<evidence type="ECO:0000259" key="3">
    <source>
        <dbReference type="PROSITE" id="PS51168"/>
    </source>
</evidence>
<dbReference type="InterPro" id="IPR036263">
    <property type="entry name" value="Chorismate_II_sf"/>
</dbReference>
<dbReference type="PROSITE" id="PS51168">
    <property type="entry name" value="CHORISMATE_MUT_2"/>
    <property type="match status" value="1"/>
</dbReference>
<protein>
    <recommendedName>
        <fullName evidence="1">chorismate mutase</fullName>
        <ecNumber evidence="1">5.4.99.5</ecNumber>
    </recommendedName>
</protein>
<dbReference type="Gene3D" id="1.20.59.10">
    <property type="entry name" value="Chorismate mutase"/>
    <property type="match status" value="1"/>
</dbReference>
<dbReference type="AlphaFoldDB" id="A0AAD0SR22"/>
<proteinExistence type="predicted"/>
<dbReference type="RefSeq" id="WP_118886519.1">
    <property type="nucleotide sequence ID" value="NZ_CP032100.1"/>
</dbReference>
<dbReference type="SUPFAM" id="SSF48600">
    <property type="entry name" value="Chorismate mutase II"/>
    <property type="match status" value="1"/>
</dbReference>
<evidence type="ECO:0000256" key="1">
    <source>
        <dbReference type="ARBA" id="ARBA00012404"/>
    </source>
</evidence>
<accession>A0AAD0SR22</accession>
<dbReference type="GO" id="GO:0004106">
    <property type="term" value="F:chorismate mutase activity"/>
    <property type="evidence" value="ECO:0007669"/>
    <property type="project" value="UniProtKB-EC"/>
</dbReference>
<gene>
    <name evidence="4" type="ORF">ASUIS_1516</name>
</gene>
<keyword evidence="5" id="KW-1185">Reference proteome</keyword>
<evidence type="ECO:0000256" key="2">
    <source>
        <dbReference type="ARBA" id="ARBA00023235"/>
    </source>
</evidence>
<dbReference type="PANTHER" id="PTHR38041">
    <property type="entry name" value="CHORISMATE MUTASE"/>
    <property type="match status" value="1"/>
</dbReference>
<dbReference type="EMBL" id="CP032100">
    <property type="protein sequence ID" value="AXX89996.1"/>
    <property type="molecule type" value="Genomic_DNA"/>
</dbReference>
<evidence type="ECO:0000313" key="4">
    <source>
        <dbReference type="EMBL" id="AXX89996.1"/>
    </source>
</evidence>
<name>A0AAD0SR22_9BACT</name>
<dbReference type="KEGG" id="asui:ASUIS_1516"/>